<organism evidence="5 6">
    <name type="scientific">Flexivirga alba</name>
    <dbReference type="NCBI Taxonomy" id="702742"/>
    <lineage>
        <taxon>Bacteria</taxon>
        <taxon>Bacillati</taxon>
        <taxon>Actinomycetota</taxon>
        <taxon>Actinomycetes</taxon>
        <taxon>Micrococcales</taxon>
        <taxon>Dermacoccaceae</taxon>
        <taxon>Flexivirga</taxon>
    </lineage>
</organism>
<protein>
    <submittedName>
        <fullName evidence="5">Hydrogenase maturation protease</fullName>
    </submittedName>
</protein>
<dbReference type="Proteomes" id="UP001596298">
    <property type="component" value="Unassembled WGS sequence"/>
</dbReference>
<comment type="caution">
    <text evidence="5">The sequence shown here is derived from an EMBL/GenBank/DDBJ whole genome shotgun (WGS) entry which is preliminary data.</text>
</comment>
<comment type="similarity">
    <text evidence="1">Belongs to the peptidase A31 family.</text>
</comment>
<evidence type="ECO:0000313" key="6">
    <source>
        <dbReference type="Proteomes" id="UP001596298"/>
    </source>
</evidence>
<dbReference type="GO" id="GO:0006508">
    <property type="term" value="P:proteolysis"/>
    <property type="evidence" value="ECO:0007669"/>
    <property type="project" value="UniProtKB-KW"/>
</dbReference>
<dbReference type="GO" id="GO:0008233">
    <property type="term" value="F:peptidase activity"/>
    <property type="evidence" value="ECO:0007669"/>
    <property type="project" value="UniProtKB-KW"/>
</dbReference>
<dbReference type="EMBL" id="JBHSWH010000001">
    <property type="protein sequence ID" value="MFC6707446.1"/>
    <property type="molecule type" value="Genomic_DNA"/>
</dbReference>
<dbReference type="Gene3D" id="3.40.50.1450">
    <property type="entry name" value="HybD-like"/>
    <property type="match status" value="1"/>
</dbReference>
<dbReference type="RefSeq" id="WP_382404116.1">
    <property type="nucleotide sequence ID" value="NZ_JBHSWH010000001.1"/>
</dbReference>
<keyword evidence="4" id="KW-0378">Hydrolase</keyword>
<dbReference type="PANTHER" id="PTHR30302:SF1">
    <property type="entry name" value="HYDROGENASE 2 MATURATION PROTEASE"/>
    <property type="match status" value="1"/>
</dbReference>
<evidence type="ECO:0000256" key="3">
    <source>
        <dbReference type="ARBA" id="ARBA00022750"/>
    </source>
</evidence>
<name>A0ABW2AKV3_9MICO</name>
<evidence type="ECO:0000313" key="5">
    <source>
        <dbReference type="EMBL" id="MFC6707446.1"/>
    </source>
</evidence>
<keyword evidence="6" id="KW-1185">Reference proteome</keyword>
<keyword evidence="3" id="KW-0064">Aspartyl protease</keyword>
<dbReference type="Pfam" id="PF01750">
    <property type="entry name" value="HycI"/>
    <property type="match status" value="1"/>
</dbReference>
<dbReference type="InterPro" id="IPR000671">
    <property type="entry name" value="Peptidase_A31"/>
</dbReference>
<dbReference type="NCBIfam" id="TIGR00072">
    <property type="entry name" value="hydrog_prot"/>
    <property type="match status" value="1"/>
</dbReference>
<evidence type="ECO:0000256" key="4">
    <source>
        <dbReference type="ARBA" id="ARBA00022801"/>
    </source>
</evidence>
<evidence type="ECO:0000256" key="1">
    <source>
        <dbReference type="ARBA" id="ARBA00006814"/>
    </source>
</evidence>
<sequence length="183" mass="19259">MNAASSALVPRMLVAGVGNIFRSDDGFATAVVSWLDEHARATWPEWVRLRDFGIGGVHLAYELLNGYDDLVLVDAMHREGGGPGMLYVVQPNLDTLRGDQAPALDAHDLAPEAVLSLVPGLGGTLGRVTVIGCEPASTADGMDLSDVVSGRVPEAGRLVCELVTEVTRGQGCSPDPKGSIVRR</sequence>
<evidence type="ECO:0000256" key="2">
    <source>
        <dbReference type="ARBA" id="ARBA00022670"/>
    </source>
</evidence>
<dbReference type="PRINTS" id="PR00446">
    <property type="entry name" value="HYDRGNUPTAKE"/>
</dbReference>
<accession>A0ABW2AKV3</accession>
<dbReference type="SUPFAM" id="SSF53163">
    <property type="entry name" value="HybD-like"/>
    <property type="match status" value="1"/>
</dbReference>
<proteinExistence type="inferred from homology"/>
<dbReference type="PANTHER" id="PTHR30302">
    <property type="entry name" value="HYDROGENASE 1 MATURATION PROTEASE"/>
    <property type="match status" value="1"/>
</dbReference>
<gene>
    <name evidence="5" type="ORF">ACFQDH_19905</name>
</gene>
<keyword evidence="2 5" id="KW-0645">Protease</keyword>
<dbReference type="InterPro" id="IPR023430">
    <property type="entry name" value="Pept_HybD-like_dom_sf"/>
</dbReference>
<reference evidence="6" key="1">
    <citation type="journal article" date="2019" name="Int. J. Syst. Evol. Microbiol.">
        <title>The Global Catalogue of Microorganisms (GCM) 10K type strain sequencing project: providing services to taxonomists for standard genome sequencing and annotation.</title>
        <authorList>
            <consortium name="The Broad Institute Genomics Platform"/>
            <consortium name="The Broad Institute Genome Sequencing Center for Infectious Disease"/>
            <person name="Wu L."/>
            <person name="Ma J."/>
        </authorList>
    </citation>
    <scope>NUCLEOTIDE SEQUENCE [LARGE SCALE GENOMIC DNA]</scope>
    <source>
        <strain evidence="6">CCUG 58127</strain>
    </source>
</reference>